<dbReference type="Pfam" id="PF11138">
    <property type="entry name" value="DUF2911"/>
    <property type="match status" value="1"/>
</dbReference>
<dbReference type="InterPro" id="IPR021314">
    <property type="entry name" value="DUF2911"/>
</dbReference>
<accession>A0ABP8CT17</accession>
<dbReference type="Proteomes" id="UP001501682">
    <property type="component" value="Unassembled WGS sequence"/>
</dbReference>
<reference evidence="2" key="1">
    <citation type="journal article" date="2019" name="Int. J. Syst. Evol. Microbiol.">
        <title>The Global Catalogue of Microorganisms (GCM) 10K type strain sequencing project: providing services to taxonomists for standard genome sequencing and annotation.</title>
        <authorList>
            <consortium name="The Broad Institute Genomics Platform"/>
            <consortium name="The Broad Institute Genome Sequencing Center for Infectious Disease"/>
            <person name="Wu L."/>
            <person name="Ma J."/>
        </authorList>
    </citation>
    <scope>NUCLEOTIDE SEQUENCE [LARGE SCALE GENOMIC DNA]</scope>
    <source>
        <strain evidence="2">JCM 17633</strain>
    </source>
</reference>
<name>A0ABP8CT17_9FLAO</name>
<keyword evidence="2" id="KW-1185">Reference proteome</keyword>
<proteinExistence type="predicted"/>
<organism evidence="1 2">
    <name type="scientific">Winogradskyella damuponensis</name>
    <dbReference type="NCBI Taxonomy" id="943939"/>
    <lineage>
        <taxon>Bacteria</taxon>
        <taxon>Pseudomonadati</taxon>
        <taxon>Bacteroidota</taxon>
        <taxon>Flavobacteriia</taxon>
        <taxon>Flavobacteriales</taxon>
        <taxon>Flavobacteriaceae</taxon>
        <taxon>Winogradskyella</taxon>
    </lineage>
</organism>
<dbReference type="EMBL" id="BAABCB010000015">
    <property type="protein sequence ID" value="GAA4242882.1"/>
    <property type="molecule type" value="Genomic_DNA"/>
</dbReference>
<gene>
    <name evidence="1" type="ORF">GCM10022292_15030</name>
</gene>
<sequence>MFSVNAQIKTPQPSPFTKIEQVVGLTDVTLEYSRPSMNGRTIFGDLVPYGKLWRAGANKNTMVTFSDDVVVAGNTLKAGAYAIFITPSEKSWEVIFYTDTNNWGAPKTIDAAKVAAKVKIETMQLPMKVETFTITFDNLKSGSAELGFIWENTMANLKFEVPTAKTVAASIEKAMAGPSANDYYAAAVYNLSEGKDLEQAKEWMDKAMAMTKDPKFYQLRKQSLLYAALGDKKKAISTAKESLAKAEKAGNADYIKMNKDSLKEWGAK</sequence>
<protein>
    <submittedName>
        <fullName evidence="1">DUF2911 domain-containing protein</fullName>
    </submittedName>
</protein>
<evidence type="ECO:0000313" key="2">
    <source>
        <dbReference type="Proteomes" id="UP001501682"/>
    </source>
</evidence>
<comment type="caution">
    <text evidence="1">The sequence shown here is derived from an EMBL/GenBank/DDBJ whole genome shotgun (WGS) entry which is preliminary data.</text>
</comment>
<evidence type="ECO:0000313" key="1">
    <source>
        <dbReference type="EMBL" id="GAA4242882.1"/>
    </source>
</evidence>